<keyword evidence="9" id="KW-1185">Reference proteome</keyword>
<reference evidence="8 9" key="1">
    <citation type="journal article" date="2020" name="Mol. Plant">
        <title>The Chromosome-Based Rubber Tree Genome Provides New Insights into Spurge Genome Evolution and Rubber Biosynthesis.</title>
        <authorList>
            <person name="Liu J."/>
            <person name="Shi C."/>
            <person name="Shi C.C."/>
            <person name="Li W."/>
            <person name="Zhang Q.J."/>
            <person name="Zhang Y."/>
            <person name="Li K."/>
            <person name="Lu H.F."/>
            <person name="Shi C."/>
            <person name="Zhu S.T."/>
            <person name="Xiao Z.Y."/>
            <person name="Nan H."/>
            <person name="Yue Y."/>
            <person name="Zhu X.G."/>
            <person name="Wu Y."/>
            <person name="Hong X.N."/>
            <person name="Fan G.Y."/>
            <person name="Tong Y."/>
            <person name="Zhang D."/>
            <person name="Mao C.L."/>
            <person name="Liu Y.L."/>
            <person name="Hao S.J."/>
            <person name="Liu W.Q."/>
            <person name="Lv M.Q."/>
            <person name="Zhang H.B."/>
            <person name="Liu Y."/>
            <person name="Hu-Tang G.R."/>
            <person name="Wang J.P."/>
            <person name="Wang J.H."/>
            <person name="Sun Y.H."/>
            <person name="Ni S.B."/>
            <person name="Chen W.B."/>
            <person name="Zhang X.C."/>
            <person name="Jiao Y.N."/>
            <person name="Eichler E.E."/>
            <person name="Li G.H."/>
            <person name="Liu X."/>
            <person name="Gao L.Z."/>
        </authorList>
    </citation>
    <scope>NUCLEOTIDE SEQUENCE [LARGE SCALE GENOMIC DNA]</scope>
    <source>
        <strain evidence="9">cv. GT1</strain>
        <tissue evidence="8">Leaf</tissue>
    </source>
</reference>
<name>A0A6A6M1U5_HEVBR</name>
<dbReference type="SUPFAM" id="SSF56801">
    <property type="entry name" value="Acetyl-CoA synthetase-like"/>
    <property type="match status" value="1"/>
</dbReference>
<gene>
    <name evidence="8" type="ORF">GH714_016483</name>
</gene>
<dbReference type="EMBL" id="JAAGAX010000008">
    <property type="protein sequence ID" value="KAF2306333.1"/>
    <property type="molecule type" value="Genomic_DNA"/>
</dbReference>
<evidence type="ECO:0000313" key="8">
    <source>
        <dbReference type="EMBL" id="KAF2306333.1"/>
    </source>
</evidence>
<dbReference type="Gene3D" id="3.30.300.30">
    <property type="match status" value="1"/>
</dbReference>
<evidence type="ECO:0000256" key="3">
    <source>
        <dbReference type="ARBA" id="ARBA00022598"/>
    </source>
</evidence>
<keyword evidence="5" id="KW-0067">ATP-binding</keyword>
<dbReference type="Gene3D" id="3.40.50.12780">
    <property type="entry name" value="N-terminal domain of ligase-like"/>
    <property type="match status" value="1"/>
</dbReference>
<dbReference type="Pfam" id="PF00501">
    <property type="entry name" value="AMP-binding"/>
    <property type="match status" value="1"/>
</dbReference>
<evidence type="ECO:0000256" key="5">
    <source>
        <dbReference type="ARBA" id="ARBA00022840"/>
    </source>
</evidence>
<evidence type="ECO:0000259" key="6">
    <source>
        <dbReference type="Pfam" id="PF00501"/>
    </source>
</evidence>
<evidence type="ECO:0000313" key="9">
    <source>
        <dbReference type="Proteomes" id="UP000467840"/>
    </source>
</evidence>
<comment type="similarity">
    <text evidence="2">Belongs to the ATP-dependent AMP-binding enzyme family.</text>
</comment>
<dbReference type="PANTHER" id="PTHR43859:SF11">
    <property type="entry name" value="4-COUMARATE--COA LIGASE"/>
    <property type="match status" value="1"/>
</dbReference>
<sequence length="553" mass="60843">MEGLVRCSANYVPLTPISFLERAATVYRGKTSIVYGGVRFSWEKTYKRCLKLASALVRLGVTPGDIVATLAPNIPALYELHFSVPMAGAIISALNTKVDATTLASLLQQLEPKLFFVDYQYTNVALQALDILSTKNGKPPQLVLVPEFDQATYSLSNNQELCSLDYFALLELGSPDFEVIRPSTECDPISVNYTSGSTGNPKGVVYSHRAAYLNSLAEIFRCDMRQMPVVFLWTVDMFRCNGWCLTWAMAAVGGTNICLRNVSAKVLFDALILHKITHLCGPPSILNIIANAPASEQRKLPSKVNVIVAGALLNSKILLKVEELGFQVTDGYGMTEVLGPAIVRPWKLDSDCNVSFMDDDDDDEQVKYKSREGLHNLLIEGIDVKDPKTMKSVPYDGKTIGEVMFRSNTLMSGYLYNAKATQEAFRGGWYHTGDLGVRHPNGSIQMKDRANDIIISEGRTISTLEVEAALLSHPMVSEAAVVGKFDADLKEVVPCAFVKLKDGCDANAKEITEFCRDKLPNHMIPKITVFGASTQFHWKGAKVCSKGESQCHE</sequence>
<comment type="subcellular location">
    <subcellularLocation>
        <location evidence="1">Cytoplasm</location>
        <location evidence="1">Cytosol</location>
    </subcellularLocation>
</comment>
<dbReference type="PROSITE" id="PS00455">
    <property type="entry name" value="AMP_BINDING"/>
    <property type="match status" value="1"/>
</dbReference>
<dbReference type="PANTHER" id="PTHR43859">
    <property type="entry name" value="ACYL-ACTIVATING ENZYME"/>
    <property type="match status" value="1"/>
</dbReference>
<dbReference type="InterPro" id="IPR042099">
    <property type="entry name" value="ANL_N_sf"/>
</dbReference>
<dbReference type="GO" id="GO:0005524">
    <property type="term" value="F:ATP binding"/>
    <property type="evidence" value="ECO:0007669"/>
    <property type="project" value="UniProtKB-KW"/>
</dbReference>
<dbReference type="Pfam" id="PF13193">
    <property type="entry name" value="AMP-binding_C"/>
    <property type="match status" value="1"/>
</dbReference>
<dbReference type="InterPro" id="IPR020845">
    <property type="entry name" value="AMP-binding_CS"/>
</dbReference>
<dbReference type="GO" id="GO:0016874">
    <property type="term" value="F:ligase activity"/>
    <property type="evidence" value="ECO:0007669"/>
    <property type="project" value="UniProtKB-KW"/>
</dbReference>
<feature type="domain" description="AMP-dependent synthetase/ligase" evidence="6">
    <location>
        <begin position="20"/>
        <end position="415"/>
    </location>
</feature>
<dbReference type="Proteomes" id="UP000467840">
    <property type="component" value="Chromosome 9"/>
</dbReference>
<proteinExistence type="inferred from homology"/>
<dbReference type="InterPro" id="IPR000873">
    <property type="entry name" value="AMP-dep_synth/lig_dom"/>
</dbReference>
<evidence type="ECO:0008006" key="10">
    <source>
        <dbReference type="Google" id="ProtNLM"/>
    </source>
</evidence>
<accession>A0A6A6M1U5</accession>
<dbReference type="GO" id="GO:0005829">
    <property type="term" value="C:cytosol"/>
    <property type="evidence" value="ECO:0007669"/>
    <property type="project" value="UniProtKB-SubCell"/>
</dbReference>
<dbReference type="InterPro" id="IPR045851">
    <property type="entry name" value="AMP-bd_C_sf"/>
</dbReference>
<keyword evidence="4" id="KW-0547">Nucleotide-binding</keyword>
<protein>
    <recommendedName>
        <fullName evidence="10">AMP-dependent synthetase/ligase domain-containing protein</fullName>
    </recommendedName>
</protein>
<evidence type="ECO:0000256" key="1">
    <source>
        <dbReference type="ARBA" id="ARBA00004514"/>
    </source>
</evidence>
<evidence type="ECO:0000259" key="7">
    <source>
        <dbReference type="Pfam" id="PF13193"/>
    </source>
</evidence>
<dbReference type="InterPro" id="IPR025110">
    <property type="entry name" value="AMP-bd_C"/>
</dbReference>
<organism evidence="8 9">
    <name type="scientific">Hevea brasiliensis</name>
    <name type="common">Para rubber tree</name>
    <name type="synonym">Siphonia brasiliensis</name>
    <dbReference type="NCBI Taxonomy" id="3981"/>
    <lineage>
        <taxon>Eukaryota</taxon>
        <taxon>Viridiplantae</taxon>
        <taxon>Streptophyta</taxon>
        <taxon>Embryophyta</taxon>
        <taxon>Tracheophyta</taxon>
        <taxon>Spermatophyta</taxon>
        <taxon>Magnoliopsida</taxon>
        <taxon>eudicotyledons</taxon>
        <taxon>Gunneridae</taxon>
        <taxon>Pentapetalae</taxon>
        <taxon>rosids</taxon>
        <taxon>fabids</taxon>
        <taxon>Malpighiales</taxon>
        <taxon>Euphorbiaceae</taxon>
        <taxon>Crotonoideae</taxon>
        <taxon>Micrandreae</taxon>
        <taxon>Hevea</taxon>
    </lineage>
</organism>
<comment type="caution">
    <text evidence="8">The sequence shown here is derived from an EMBL/GenBank/DDBJ whole genome shotgun (WGS) entry which is preliminary data.</text>
</comment>
<evidence type="ECO:0000256" key="4">
    <source>
        <dbReference type="ARBA" id="ARBA00022741"/>
    </source>
</evidence>
<evidence type="ECO:0000256" key="2">
    <source>
        <dbReference type="ARBA" id="ARBA00006432"/>
    </source>
</evidence>
<feature type="domain" description="AMP-binding enzyme C-terminal" evidence="7">
    <location>
        <begin position="465"/>
        <end position="530"/>
    </location>
</feature>
<keyword evidence="3" id="KW-0436">Ligase</keyword>
<dbReference type="AlphaFoldDB" id="A0A6A6M1U5"/>